<dbReference type="KEGG" id="mmai:sS8_5076"/>
<dbReference type="RefSeq" id="WP_119632070.1">
    <property type="nucleotide sequence ID" value="NZ_AP017928.1"/>
</dbReference>
<dbReference type="Proteomes" id="UP000266313">
    <property type="component" value="Chromosome"/>
</dbReference>
<accession>A0A250L2Y6</accession>
<protein>
    <submittedName>
        <fullName evidence="1">Uncharacterized protein</fullName>
    </submittedName>
</protein>
<dbReference type="OrthoDB" id="885820at2"/>
<dbReference type="EMBL" id="AP017928">
    <property type="protein sequence ID" value="BBA36999.1"/>
    <property type="molecule type" value="Genomic_DNA"/>
</dbReference>
<reference evidence="1 2" key="1">
    <citation type="submission" date="2016-12" db="EMBL/GenBank/DDBJ databases">
        <title>Genome sequencing of Methylocaldum marinum.</title>
        <authorList>
            <person name="Takeuchi M."/>
            <person name="Kamagata Y."/>
            <person name="Hiraoka S."/>
            <person name="Oshima K."/>
            <person name="Hattori M."/>
            <person name="Iwasaki W."/>
        </authorList>
    </citation>
    <scope>NUCLEOTIDE SEQUENCE [LARGE SCALE GENOMIC DNA]</scope>
    <source>
        <strain evidence="1 2">S8</strain>
    </source>
</reference>
<evidence type="ECO:0000313" key="2">
    <source>
        <dbReference type="Proteomes" id="UP000266313"/>
    </source>
</evidence>
<keyword evidence="2" id="KW-1185">Reference proteome</keyword>
<dbReference type="AlphaFoldDB" id="A0A250L2Y6"/>
<gene>
    <name evidence="1" type="ORF">sS8_5076</name>
</gene>
<proteinExistence type="predicted"/>
<name>A0A250L2Y6_9GAMM</name>
<evidence type="ECO:0000313" key="1">
    <source>
        <dbReference type="EMBL" id="BBA36999.1"/>
    </source>
</evidence>
<organism evidence="1 2">
    <name type="scientific">Methylocaldum marinum</name>
    <dbReference type="NCBI Taxonomy" id="1432792"/>
    <lineage>
        <taxon>Bacteria</taxon>
        <taxon>Pseudomonadati</taxon>
        <taxon>Pseudomonadota</taxon>
        <taxon>Gammaproteobacteria</taxon>
        <taxon>Methylococcales</taxon>
        <taxon>Methylococcaceae</taxon>
        <taxon>Methylocaldum</taxon>
    </lineage>
</organism>
<sequence>MKRRLMWWFGLSVCLTLGLTTYSLLAGEDRFSNMFRITLENRVNQTLARLSQATAKDTLTPSDRRLVKVFVSSGIALGRWVYPEAAQVLSHYINGKGKPLALPSDYFQKSRYLNELIHSKKDGIHGPLTFQQKRDWRLSLALNPLYLAISGDHIKLYHPKIEFAHAPQSDVYTVVPIGKLNIVFYDNLISALNPTPFYVFSEWTVASK</sequence>